<organism evidence="2 3">
    <name type="scientific">Candidatus Nealsonbacteria bacterium CG10_big_fil_rev_8_21_14_0_10_37_25</name>
    <dbReference type="NCBI Taxonomy" id="1974711"/>
    <lineage>
        <taxon>Bacteria</taxon>
        <taxon>Candidatus Nealsoniibacteriota</taxon>
    </lineage>
</organism>
<dbReference type="Proteomes" id="UP000228909">
    <property type="component" value="Unassembled WGS sequence"/>
</dbReference>
<feature type="domain" description="Cation-transporting P-type ATPase N-terminal" evidence="1">
    <location>
        <begin position="6"/>
        <end position="46"/>
    </location>
</feature>
<dbReference type="EMBL" id="PFCK01000045">
    <property type="protein sequence ID" value="PIR71612.1"/>
    <property type="molecule type" value="Genomic_DNA"/>
</dbReference>
<name>A0A2H0TJ84_9BACT</name>
<protein>
    <recommendedName>
        <fullName evidence="1">Cation-transporting P-type ATPase N-terminal domain-containing protein</fullName>
    </recommendedName>
</protein>
<dbReference type="SUPFAM" id="SSF81665">
    <property type="entry name" value="Calcium ATPase, transmembrane domain M"/>
    <property type="match status" value="1"/>
</dbReference>
<evidence type="ECO:0000313" key="3">
    <source>
        <dbReference type="Proteomes" id="UP000228909"/>
    </source>
</evidence>
<dbReference type="AlphaFoldDB" id="A0A2H0TJ84"/>
<dbReference type="Pfam" id="PF00690">
    <property type="entry name" value="Cation_ATPase_N"/>
    <property type="match status" value="1"/>
</dbReference>
<evidence type="ECO:0000313" key="2">
    <source>
        <dbReference type="EMBL" id="PIR71612.1"/>
    </source>
</evidence>
<sequence>MAEIFWHNLEIEEVAKLQRTNLKEGLLVKEVKIRQREFGKNKLPEEWFIWNAW</sequence>
<reference evidence="3" key="1">
    <citation type="submission" date="2017-09" db="EMBL/GenBank/DDBJ databases">
        <title>Depth-based differentiation of microbial function through sediment-hosted aquifers and enrichment of novel symbionts in the deep terrestrial subsurface.</title>
        <authorList>
            <person name="Probst A.J."/>
            <person name="Ladd B."/>
            <person name="Jarett J.K."/>
            <person name="Geller-Mcgrath D.E."/>
            <person name="Sieber C.M.K."/>
            <person name="Emerson J.B."/>
            <person name="Anantharaman K."/>
            <person name="Thomas B.C."/>
            <person name="Malmstrom R."/>
            <person name="Stieglmeier M."/>
            <person name="Klingl A."/>
            <person name="Woyke T."/>
            <person name="Ryan C.M."/>
            <person name="Banfield J.F."/>
        </authorList>
    </citation>
    <scope>NUCLEOTIDE SEQUENCE [LARGE SCALE GENOMIC DNA]</scope>
</reference>
<dbReference type="InterPro" id="IPR004014">
    <property type="entry name" value="ATPase_P-typ_cation-transptr_N"/>
</dbReference>
<evidence type="ECO:0000259" key="1">
    <source>
        <dbReference type="Pfam" id="PF00690"/>
    </source>
</evidence>
<gene>
    <name evidence="2" type="ORF">COU43_01660</name>
</gene>
<proteinExistence type="predicted"/>
<dbReference type="InterPro" id="IPR023298">
    <property type="entry name" value="ATPase_P-typ_TM_dom_sf"/>
</dbReference>
<accession>A0A2H0TJ84</accession>
<comment type="caution">
    <text evidence="2">The sequence shown here is derived from an EMBL/GenBank/DDBJ whole genome shotgun (WGS) entry which is preliminary data.</text>
</comment>